<dbReference type="CDD" id="cd06170">
    <property type="entry name" value="LuxR_C_like"/>
    <property type="match status" value="1"/>
</dbReference>
<keyword evidence="2" id="KW-0238">DNA-binding</keyword>
<evidence type="ECO:0000313" key="6">
    <source>
        <dbReference type="Proteomes" id="UP000787672"/>
    </source>
</evidence>
<dbReference type="SMART" id="SM00421">
    <property type="entry name" value="HTH_LUXR"/>
    <property type="match status" value="1"/>
</dbReference>
<comment type="caution">
    <text evidence="5">The sequence shown here is derived from an EMBL/GenBank/DDBJ whole genome shotgun (WGS) entry which is preliminary data.</text>
</comment>
<dbReference type="PANTHER" id="PTHR44688">
    <property type="entry name" value="DNA-BINDING TRANSCRIPTIONAL ACTIVATOR DEVR_DOSR"/>
    <property type="match status" value="1"/>
</dbReference>
<sequence>MNTIYISERMQECLRQIEESAFTTIIAPMGYGKTTAVSWYLEKRRQMGDQVFRVNIYSNNINLFWKSFCGAFHNTELGKQISQFDFPMGETAVGLLAETVLDYLCHREDQFFLFIDDYHLMNDGRVLSMLIKLTDIPVSNLHIIVASRNAILSQSEDMHLGQRRHAIATGDLRLNPTELSIYCRRCGVSMSKKQLAELSEQSEGWFSAVYLNLKSISMGKGLLDGRDDVLGMMDHTLVEGLNAGYVELLQKMCLADEFSLQQAEYITEQTDVADRVRNLSASNAFVRYLPDTQTYRFHHMLQECMQKQFSRLPSEEQAACRTRYGKWHESQRQYTQAINFYDQAGDRRSALRVIGLDGGTQLAAIAPERILSLLDNCTEEELMAELQGLLVLMRRLFSWQQIPRMLKIKDVLLKAVSQSELAEDERNNLLGNCDLIMSFLYYNDITAMSQLHQSACRLMSRPSISIPKNGSFTFGSPSVLMMFHREAGKLDSEINEMNHSMPYYYQVTDGQGMGAEQIMEAEAFFNRGQFVDAHIMLEKARASAAGEQQNYILLCCDFLSPRLALCGQLPYQEEWYERKLEQFKASRDPMLFTVLDGCLAYVHALLGRVDRLPIWLRDGKLAEANLLNPARPMFEIIYNQVLLAQKQYAVVIGRSEGLLKSCQAIPYLLCELHIHIQLAAAYYALNRQKDAEEELRTALEIAVPDGILLPFVENGVYLRELLTATQRKYPQQISAILACADEMENVKRGLSGNNSADLGLTESELAIARLIVQRKTRKEIADTLYLAEHTVKNKLTHIYDKLHISGKPTEKREQLTKMLSNEK</sequence>
<dbReference type="InterPro" id="IPR049945">
    <property type="entry name" value="AAA_22"/>
</dbReference>
<dbReference type="EMBL" id="JAHLQN010000001">
    <property type="protein sequence ID" value="MBU5627406.1"/>
    <property type="molecule type" value="Genomic_DNA"/>
</dbReference>
<evidence type="ECO:0000259" key="4">
    <source>
        <dbReference type="SMART" id="SM00421"/>
    </source>
</evidence>
<proteinExistence type="predicted"/>
<reference evidence="5 6" key="1">
    <citation type="submission" date="2021-06" db="EMBL/GenBank/DDBJ databases">
        <authorList>
            <person name="Sun Q."/>
            <person name="Li D."/>
        </authorList>
    </citation>
    <scope>NUCLEOTIDE SEQUENCE [LARGE SCALE GENOMIC DNA]</scope>
    <source>
        <strain evidence="5 6">MSJ-2</strain>
    </source>
</reference>
<accession>A0ABS6FAV6</accession>
<evidence type="ECO:0000256" key="3">
    <source>
        <dbReference type="ARBA" id="ARBA00023163"/>
    </source>
</evidence>
<dbReference type="InterPro" id="IPR059106">
    <property type="entry name" value="WHD_MalT"/>
</dbReference>
<dbReference type="InterPro" id="IPR000792">
    <property type="entry name" value="Tscrpt_reg_LuxR_C"/>
</dbReference>
<organism evidence="5 6">
    <name type="scientific">Dysosmobacter acutus</name>
    <dbReference type="NCBI Taxonomy" id="2841504"/>
    <lineage>
        <taxon>Bacteria</taxon>
        <taxon>Bacillati</taxon>
        <taxon>Bacillota</taxon>
        <taxon>Clostridia</taxon>
        <taxon>Eubacteriales</taxon>
        <taxon>Oscillospiraceae</taxon>
        <taxon>Dysosmobacter</taxon>
    </lineage>
</organism>
<gene>
    <name evidence="5" type="ORF">KQI82_10850</name>
</gene>
<evidence type="ECO:0000256" key="1">
    <source>
        <dbReference type="ARBA" id="ARBA00023015"/>
    </source>
</evidence>
<dbReference type="PANTHER" id="PTHR44688:SF16">
    <property type="entry name" value="DNA-BINDING TRANSCRIPTIONAL ACTIVATOR DEVR_DOSR"/>
    <property type="match status" value="1"/>
</dbReference>
<dbReference type="Proteomes" id="UP000787672">
    <property type="component" value="Unassembled WGS sequence"/>
</dbReference>
<protein>
    <submittedName>
        <fullName evidence="5">LuxR C-terminal-related transcriptional regulator</fullName>
    </submittedName>
</protein>
<name>A0ABS6FAV6_9FIRM</name>
<keyword evidence="6" id="KW-1185">Reference proteome</keyword>
<feature type="domain" description="HTH luxR-type" evidence="4">
    <location>
        <begin position="757"/>
        <end position="819"/>
    </location>
</feature>
<dbReference type="Pfam" id="PF00196">
    <property type="entry name" value="GerE"/>
    <property type="match status" value="1"/>
</dbReference>
<keyword evidence="1" id="KW-0805">Transcription regulation</keyword>
<keyword evidence="3" id="KW-0804">Transcription</keyword>
<dbReference type="Pfam" id="PF13401">
    <property type="entry name" value="AAA_22"/>
    <property type="match status" value="1"/>
</dbReference>
<evidence type="ECO:0000313" key="5">
    <source>
        <dbReference type="EMBL" id="MBU5627406.1"/>
    </source>
</evidence>
<dbReference type="Pfam" id="PF25873">
    <property type="entry name" value="WHD_MalT"/>
    <property type="match status" value="1"/>
</dbReference>
<dbReference type="RefSeq" id="WP_216632773.1">
    <property type="nucleotide sequence ID" value="NZ_JAHLQN010000001.1"/>
</dbReference>
<evidence type="ECO:0000256" key="2">
    <source>
        <dbReference type="ARBA" id="ARBA00023125"/>
    </source>
</evidence>